<protein>
    <recommendedName>
        <fullName evidence="4">PPE family protein</fullName>
    </recommendedName>
</protein>
<feature type="compositionally biased region" description="Low complexity" evidence="1">
    <location>
        <begin position="262"/>
        <end position="284"/>
    </location>
</feature>
<accession>A0A495K5L6</accession>
<dbReference type="OrthoDB" id="4578025at2"/>
<feature type="compositionally biased region" description="Gly residues" evidence="1">
    <location>
        <begin position="208"/>
        <end position="217"/>
    </location>
</feature>
<dbReference type="RefSeq" id="WP_147431394.1">
    <property type="nucleotide sequence ID" value="NZ_CBCRXS010000005.1"/>
</dbReference>
<feature type="compositionally biased region" description="Gly residues" evidence="1">
    <location>
        <begin position="285"/>
        <end position="316"/>
    </location>
</feature>
<sequence length="444" mass="43120">MPPKPIGQTDWFGHAIDEMRSVCASMAPSSAEADAEAIRLIAARIRAASDTYYATLGRLYPEGEFHGESVTGSRHATMDAIRHMDDSASVGMQIADQISAISKILSQTQGSVADLDAQYGGNAASVARQVLQQSELATTMTDIYSNPVIGANGSLPEYTGVPLPQLGADFQPINTNSAGLNGSGSGSGDNSGLLGGVGGANNTAGAAGPAGPGGPTGGQETFRGDPVEDKPLSLGDVGQTEPAHAGGSTPGPLNGAFGSPIAGQANGAGASGAATTSARTRPGTAGAGTGGGAGAGARGGGGLGASGAGGAGGAGAGADPKSLAARSVTPLATPTAGGGPMPGSGPTTSTRGGSPMIPPGAAGRGAGRDKEGEHRAPSYLHTRENAEEIIGRLPLVGPPVLGDWARPGETGSDAVSAPGTNPEAGSPNANDPDGPDTPDTPDRT</sequence>
<evidence type="ECO:0000313" key="3">
    <source>
        <dbReference type="Proteomes" id="UP000274762"/>
    </source>
</evidence>
<evidence type="ECO:0000313" key="2">
    <source>
        <dbReference type="EMBL" id="RKR96115.1"/>
    </source>
</evidence>
<gene>
    <name evidence="2" type="ORF">DFJ75_2954</name>
</gene>
<feature type="region of interest" description="Disordered" evidence="1">
    <location>
        <begin position="177"/>
        <end position="444"/>
    </location>
</feature>
<dbReference type="EMBL" id="RBKV01000001">
    <property type="protein sequence ID" value="RKR96115.1"/>
    <property type="molecule type" value="Genomic_DNA"/>
</dbReference>
<feature type="compositionally biased region" description="Gly residues" evidence="1">
    <location>
        <begin position="181"/>
        <end position="199"/>
    </location>
</feature>
<reference evidence="2 3" key="1">
    <citation type="submission" date="2018-10" db="EMBL/GenBank/DDBJ databases">
        <title>Sequencing the genomes of 1000 actinobacteria strains.</title>
        <authorList>
            <person name="Klenk H.-P."/>
        </authorList>
    </citation>
    <scope>NUCLEOTIDE SEQUENCE [LARGE SCALE GENOMIC DNA]</scope>
    <source>
        <strain evidence="2 3">DSM 44343</strain>
    </source>
</reference>
<feature type="compositionally biased region" description="Basic and acidic residues" evidence="1">
    <location>
        <begin position="222"/>
        <end position="231"/>
    </location>
</feature>
<name>A0A495K5L6_WILMA</name>
<dbReference type="Proteomes" id="UP000274762">
    <property type="component" value="Unassembled WGS sequence"/>
</dbReference>
<dbReference type="AlphaFoldDB" id="A0A495K5L6"/>
<feature type="compositionally biased region" description="Basic and acidic residues" evidence="1">
    <location>
        <begin position="366"/>
        <end position="390"/>
    </location>
</feature>
<evidence type="ECO:0008006" key="4">
    <source>
        <dbReference type="Google" id="ProtNLM"/>
    </source>
</evidence>
<feature type="compositionally biased region" description="Low complexity" evidence="1">
    <location>
        <begin position="344"/>
        <end position="355"/>
    </location>
</feature>
<evidence type="ECO:0000256" key="1">
    <source>
        <dbReference type="SAM" id="MobiDB-lite"/>
    </source>
</evidence>
<comment type="caution">
    <text evidence="2">The sequence shown here is derived from an EMBL/GenBank/DDBJ whole genome shotgun (WGS) entry which is preliminary data.</text>
</comment>
<proteinExistence type="predicted"/>
<organism evidence="2 3">
    <name type="scientific">Williamsia marianensis</name>
    <dbReference type="NCBI Taxonomy" id="85044"/>
    <lineage>
        <taxon>Bacteria</taxon>
        <taxon>Bacillati</taxon>
        <taxon>Actinomycetota</taxon>
        <taxon>Actinomycetes</taxon>
        <taxon>Mycobacteriales</taxon>
        <taxon>Nocardiaceae</taxon>
        <taxon>Williamsia</taxon>
    </lineage>
</organism>